<evidence type="ECO:0000256" key="1">
    <source>
        <dbReference type="ARBA" id="ARBA00002494"/>
    </source>
</evidence>
<dbReference type="GO" id="GO:0051213">
    <property type="term" value="F:dioxygenase activity"/>
    <property type="evidence" value="ECO:0007669"/>
    <property type="project" value="UniProtKB-KW"/>
</dbReference>
<evidence type="ECO:0000256" key="10">
    <source>
        <dbReference type="SAM" id="MobiDB-lite"/>
    </source>
</evidence>
<evidence type="ECO:0000313" key="12">
    <source>
        <dbReference type="EMBL" id="SDQ80355.1"/>
    </source>
</evidence>
<feature type="compositionally biased region" description="Polar residues" evidence="10">
    <location>
        <begin position="31"/>
        <end position="41"/>
    </location>
</feature>
<keyword evidence="5" id="KW-0408">Iron</keyword>
<gene>
    <name evidence="12" type="ORF">SAMN04489718_2251</name>
</gene>
<evidence type="ECO:0000256" key="3">
    <source>
        <dbReference type="ARBA" id="ARBA00022714"/>
    </source>
</evidence>
<evidence type="ECO:0000256" key="5">
    <source>
        <dbReference type="ARBA" id="ARBA00023004"/>
    </source>
</evidence>
<dbReference type="GO" id="GO:0051537">
    <property type="term" value="F:2 iron, 2 sulfur cluster binding"/>
    <property type="evidence" value="ECO:0007669"/>
    <property type="project" value="UniProtKB-KW"/>
</dbReference>
<keyword evidence="12" id="KW-0560">Oxidoreductase</keyword>
<dbReference type="GO" id="GO:0016020">
    <property type="term" value="C:membrane"/>
    <property type="evidence" value="ECO:0007669"/>
    <property type="project" value="InterPro"/>
</dbReference>
<evidence type="ECO:0000256" key="9">
    <source>
        <dbReference type="ARBA" id="ARBA00034078"/>
    </source>
</evidence>
<dbReference type="PROSITE" id="PS51257">
    <property type="entry name" value="PROKAR_LIPOPROTEIN"/>
    <property type="match status" value="1"/>
</dbReference>
<keyword evidence="4" id="KW-0479">Metal-binding</keyword>
<dbReference type="RefSeq" id="WP_092523644.1">
    <property type="nucleotide sequence ID" value="NZ_FNKO01000002.1"/>
</dbReference>
<dbReference type="EMBL" id="FNKO01000002">
    <property type="protein sequence ID" value="SDQ80355.1"/>
    <property type="molecule type" value="Genomic_DNA"/>
</dbReference>
<name>A0A1H1DV46_9ACTN</name>
<dbReference type="CDD" id="cd03467">
    <property type="entry name" value="Rieske"/>
    <property type="match status" value="1"/>
</dbReference>
<dbReference type="STRING" id="995062.SAMN04489718_2251"/>
<dbReference type="InterPro" id="IPR036922">
    <property type="entry name" value="Rieske_2Fe-2S_sf"/>
</dbReference>
<keyword evidence="13" id="KW-1185">Reference proteome</keyword>
<keyword evidence="3" id="KW-0001">2Fe-2S</keyword>
<dbReference type="PROSITE" id="PS51296">
    <property type="entry name" value="RIESKE"/>
    <property type="match status" value="1"/>
</dbReference>
<evidence type="ECO:0000256" key="2">
    <source>
        <dbReference type="ARBA" id="ARBA00015816"/>
    </source>
</evidence>
<dbReference type="PANTHER" id="PTHR10134">
    <property type="entry name" value="CYTOCHROME B-C1 COMPLEX SUBUNIT RIESKE, MITOCHONDRIAL"/>
    <property type="match status" value="1"/>
</dbReference>
<dbReference type="InterPro" id="IPR014349">
    <property type="entry name" value="Rieske_Fe-S_prot"/>
</dbReference>
<evidence type="ECO:0000256" key="6">
    <source>
        <dbReference type="ARBA" id="ARBA00023014"/>
    </source>
</evidence>
<dbReference type="InterPro" id="IPR017941">
    <property type="entry name" value="Rieske_2Fe-2S"/>
</dbReference>
<protein>
    <recommendedName>
        <fullName evidence="2">Cytochrome bc1 complex Rieske iron-sulfur subunit</fullName>
    </recommendedName>
    <alternativeName>
        <fullName evidence="8">Cytochrome bc1 reductase complex subunit QcrA</fullName>
    </alternativeName>
</protein>
<keyword evidence="6" id="KW-0411">Iron-sulfur</keyword>
<proteinExistence type="predicted"/>
<feature type="domain" description="Rieske" evidence="11">
    <location>
        <begin position="56"/>
        <end position="149"/>
    </location>
</feature>
<sequence length="152" mass="15331">MDVERSTTRRRALAVGGACAGLVASAGCSGDSYQGSSLTSTEHPDSSGGRAPESGKQLARVDEVPVGGSLIVDGPEEKIALSRPQEGEVTAHSAVCTHMGCTVEAAGEQLRCPCHGSVFESASGEVVSGPARDPLPSVPVRTEAGDVLTGEA</sequence>
<comment type="cofactor">
    <cofactor evidence="9">
        <name>[2Fe-2S] cluster</name>
        <dbReference type="ChEBI" id="CHEBI:190135"/>
    </cofactor>
</comment>
<feature type="region of interest" description="Disordered" evidence="10">
    <location>
        <begin position="29"/>
        <end position="71"/>
    </location>
</feature>
<dbReference type="Pfam" id="PF00355">
    <property type="entry name" value="Rieske"/>
    <property type="match status" value="1"/>
</dbReference>
<organism evidence="12 13">
    <name type="scientific">Actinopolyspora saharensis</name>
    <dbReference type="NCBI Taxonomy" id="995062"/>
    <lineage>
        <taxon>Bacteria</taxon>
        <taxon>Bacillati</taxon>
        <taxon>Actinomycetota</taxon>
        <taxon>Actinomycetes</taxon>
        <taxon>Actinopolysporales</taxon>
        <taxon>Actinopolysporaceae</taxon>
        <taxon>Actinopolyspora</taxon>
    </lineage>
</organism>
<dbReference type="SUPFAM" id="SSF50022">
    <property type="entry name" value="ISP domain"/>
    <property type="match status" value="1"/>
</dbReference>
<evidence type="ECO:0000256" key="8">
    <source>
        <dbReference type="ARBA" id="ARBA00029586"/>
    </source>
</evidence>
<dbReference type="GO" id="GO:0016705">
    <property type="term" value="F:oxidoreductase activity, acting on paired donors, with incorporation or reduction of molecular oxygen"/>
    <property type="evidence" value="ECO:0007669"/>
    <property type="project" value="UniProtKB-ARBA"/>
</dbReference>
<comment type="function">
    <text evidence="1">Iron-sulfur subunit of the cytochrome bc1 complex, an essential component of the respiratory electron transport chain required for ATP synthesis. The bc1 complex catalyzes the oxidation of menaquinol and the reduction of cytochrome c in the respiratory chain. The bc1 complex operates through a Q-cycle mechanism that couples electron transfer to generation of the proton gradient that drives ATP synthesis.</text>
</comment>
<keyword evidence="12" id="KW-0223">Dioxygenase</keyword>
<dbReference type="GO" id="GO:0004497">
    <property type="term" value="F:monooxygenase activity"/>
    <property type="evidence" value="ECO:0007669"/>
    <property type="project" value="UniProtKB-ARBA"/>
</dbReference>
<keyword evidence="7" id="KW-1015">Disulfide bond</keyword>
<evidence type="ECO:0000259" key="11">
    <source>
        <dbReference type="PROSITE" id="PS51296"/>
    </source>
</evidence>
<dbReference type="AlphaFoldDB" id="A0A1H1DV46"/>
<evidence type="ECO:0000256" key="7">
    <source>
        <dbReference type="ARBA" id="ARBA00023157"/>
    </source>
</evidence>
<dbReference type="OrthoDB" id="25106at2"/>
<reference evidence="13" key="1">
    <citation type="submission" date="2016-10" db="EMBL/GenBank/DDBJ databases">
        <authorList>
            <person name="Varghese N."/>
            <person name="Submissions S."/>
        </authorList>
    </citation>
    <scope>NUCLEOTIDE SEQUENCE [LARGE SCALE GENOMIC DNA]</scope>
    <source>
        <strain evidence="13">DSM 45459</strain>
    </source>
</reference>
<dbReference type="GO" id="GO:0046872">
    <property type="term" value="F:metal ion binding"/>
    <property type="evidence" value="ECO:0007669"/>
    <property type="project" value="UniProtKB-KW"/>
</dbReference>
<dbReference type="Proteomes" id="UP000199301">
    <property type="component" value="Unassembled WGS sequence"/>
</dbReference>
<evidence type="ECO:0000256" key="4">
    <source>
        <dbReference type="ARBA" id="ARBA00022723"/>
    </source>
</evidence>
<accession>A0A1H1DV46</accession>
<dbReference type="InterPro" id="IPR005805">
    <property type="entry name" value="Rieske_Fe-S_prot_C"/>
</dbReference>
<dbReference type="PRINTS" id="PR00162">
    <property type="entry name" value="RIESKE"/>
</dbReference>
<evidence type="ECO:0000313" key="13">
    <source>
        <dbReference type="Proteomes" id="UP000199301"/>
    </source>
</evidence>
<dbReference type="Gene3D" id="2.102.10.10">
    <property type="entry name" value="Rieske [2Fe-2S] iron-sulphur domain"/>
    <property type="match status" value="1"/>
</dbReference>
<feature type="region of interest" description="Disordered" evidence="10">
    <location>
        <begin position="125"/>
        <end position="152"/>
    </location>
</feature>